<dbReference type="InterPro" id="IPR036126">
    <property type="entry name" value="TBCA_sf"/>
</dbReference>
<dbReference type="Proteomes" id="UP000237144">
    <property type="component" value="Unassembled WGS sequence"/>
</dbReference>
<comment type="subcellular location">
    <subcellularLocation>
        <location evidence="3">Cytoplasm</location>
        <location evidence="3">Cytoskeleton</location>
    </subcellularLocation>
</comment>
<dbReference type="GO" id="GO:0005874">
    <property type="term" value="C:microtubule"/>
    <property type="evidence" value="ECO:0007669"/>
    <property type="project" value="UniProtKB-KW"/>
</dbReference>
<dbReference type="STRING" id="741276.A0A2S5BBK7"/>
<dbReference type="Pfam" id="PF02970">
    <property type="entry name" value="TBCA"/>
    <property type="match status" value="1"/>
</dbReference>
<dbReference type="PANTHER" id="PTHR21500">
    <property type="entry name" value="TUBULIN-SPECIFIC CHAPERONE A"/>
    <property type="match status" value="1"/>
</dbReference>
<dbReference type="OrthoDB" id="296187at2759"/>
<feature type="coiled-coil region" evidence="4">
    <location>
        <begin position="15"/>
        <end position="42"/>
    </location>
</feature>
<dbReference type="InterPro" id="IPR004226">
    <property type="entry name" value="TBCA"/>
</dbReference>
<keyword evidence="2 3" id="KW-0143">Chaperone</keyword>
<dbReference type="GO" id="GO:0007023">
    <property type="term" value="P:post-chaperonin tubulin folding pathway"/>
    <property type="evidence" value="ECO:0007669"/>
    <property type="project" value="UniProtKB-UniRule"/>
</dbReference>
<organism evidence="6 7">
    <name type="scientific">Rhodotorula taiwanensis</name>
    <dbReference type="NCBI Taxonomy" id="741276"/>
    <lineage>
        <taxon>Eukaryota</taxon>
        <taxon>Fungi</taxon>
        <taxon>Dikarya</taxon>
        <taxon>Basidiomycota</taxon>
        <taxon>Pucciniomycotina</taxon>
        <taxon>Microbotryomycetes</taxon>
        <taxon>Sporidiobolales</taxon>
        <taxon>Sporidiobolaceae</taxon>
        <taxon>Rhodotorula</taxon>
    </lineage>
</organism>
<comment type="subunit">
    <text evidence="3">Supercomplex made of cofactors A to E. Cofactors A and D function by capturing and stabilizing tubulin in a quasi-native conformation. Cofactor E binds to the cofactor D-tubulin complex; interaction with cofactor C then causes the release of tubulin polypeptides that are committed to the native state.</text>
</comment>
<dbReference type="PANTHER" id="PTHR21500:SF0">
    <property type="entry name" value="TUBULIN-SPECIFIC CHAPERONE A"/>
    <property type="match status" value="1"/>
</dbReference>
<feature type="region of interest" description="Disordered" evidence="5">
    <location>
        <begin position="82"/>
        <end position="108"/>
    </location>
</feature>
<dbReference type="Gene3D" id="1.20.58.90">
    <property type="match status" value="1"/>
</dbReference>
<evidence type="ECO:0000256" key="2">
    <source>
        <dbReference type="ARBA" id="ARBA00023186"/>
    </source>
</evidence>
<keyword evidence="4" id="KW-0175">Coiled coil</keyword>
<feature type="compositionally biased region" description="Basic and acidic residues" evidence="5">
    <location>
        <begin position="85"/>
        <end position="108"/>
    </location>
</feature>
<dbReference type="GO" id="GO:0005829">
    <property type="term" value="C:cytosol"/>
    <property type="evidence" value="ECO:0007669"/>
    <property type="project" value="TreeGrafter"/>
</dbReference>
<dbReference type="AlphaFoldDB" id="A0A2S5BBK7"/>
<reference evidence="6 7" key="1">
    <citation type="journal article" date="2018" name="Front. Microbiol.">
        <title>Prospects for Fungal Bioremediation of Acidic Radioactive Waste Sites: Characterization and Genome Sequence of Rhodotorula taiwanensis MD1149.</title>
        <authorList>
            <person name="Tkavc R."/>
            <person name="Matrosova V.Y."/>
            <person name="Grichenko O.E."/>
            <person name="Gostincar C."/>
            <person name="Volpe R.P."/>
            <person name="Klimenkova P."/>
            <person name="Gaidamakova E.K."/>
            <person name="Zhou C.E."/>
            <person name="Stewart B.J."/>
            <person name="Lyman M.G."/>
            <person name="Malfatti S.A."/>
            <person name="Rubinfeld B."/>
            <person name="Courtot M."/>
            <person name="Singh J."/>
            <person name="Dalgard C.L."/>
            <person name="Hamilton T."/>
            <person name="Frey K.G."/>
            <person name="Gunde-Cimerman N."/>
            <person name="Dugan L."/>
            <person name="Daly M.J."/>
        </authorList>
    </citation>
    <scope>NUCLEOTIDE SEQUENCE [LARGE SCALE GENOMIC DNA]</scope>
    <source>
        <strain evidence="6 7">MD1149</strain>
    </source>
</reference>
<keyword evidence="3" id="KW-0206">Cytoskeleton</keyword>
<gene>
    <name evidence="6" type="ORF">BMF94_2739</name>
</gene>
<accession>A0A2S5BBK7</accession>
<sequence length="108" mass="12376">MDAHQRQLSIKTGVVSRLRKELEAYRVEAETTRGEVTKMEEAQADEYEIRQRKRVLAETERMIPDSEQRLAKAVDDLEDAMEAAEDTHAESDEYKKAAEAVKTAPRPE</sequence>
<name>A0A2S5BBK7_9BASI</name>
<evidence type="ECO:0000256" key="4">
    <source>
        <dbReference type="SAM" id="Coils"/>
    </source>
</evidence>
<dbReference type="SUPFAM" id="SSF46988">
    <property type="entry name" value="Tubulin chaperone cofactor A"/>
    <property type="match status" value="1"/>
</dbReference>
<keyword evidence="3" id="KW-0493">Microtubule</keyword>
<comment type="similarity">
    <text evidence="1 3">Belongs to the TBCA family.</text>
</comment>
<keyword evidence="7" id="KW-1185">Reference proteome</keyword>
<evidence type="ECO:0000256" key="5">
    <source>
        <dbReference type="SAM" id="MobiDB-lite"/>
    </source>
</evidence>
<protein>
    <recommendedName>
        <fullName evidence="3">Tubulin-specific chaperone A</fullName>
    </recommendedName>
</protein>
<dbReference type="GO" id="GO:0007021">
    <property type="term" value="P:tubulin complex assembly"/>
    <property type="evidence" value="ECO:0007669"/>
    <property type="project" value="UniProtKB-UniRule"/>
</dbReference>
<comment type="caution">
    <text evidence="6">The sequence shown here is derived from an EMBL/GenBank/DDBJ whole genome shotgun (WGS) entry which is preliminary data.</text>
</comment>
<evidence type="ECO:0000313" key="6">
    <source>
        <dbReference type="EMBL" id="POY74165.1"/>
    </source>
</evidence>
<proteinExistence type="inferred from homology"/>
<dbReference type="EMBL" id="PJQD01000028">
    <property type="protein sequence ID" value="POY74165.1"/>
    <property type="molecule type" value="Genomic_DNA"/>
</dbReference>
<evidence type="ECO:0000256" key="1">
    <source>
        <dbReference type="ARBA" id="ARBA00006806"/>
    </source>
</evidence>
<keyword evidence="3" id="KW-0963">Cytoplasm</keyword>
<evidence type="ECO:0000313" key="7">
    <source>
        <dbReference type="Proteomes" id="UP000237144"/>
    </source>
</evidence>
<evidence type="ECO:0000256" key="3">
    <source>
        <dbReference type="RuleBase" id="RU364030"/>
    </source>
</evidence>
<dbReference type="GO" id="GO:0048487">
    <property type="term" value="F:beta-tubulin binding"/>
    <property type="evidence" value="ECO:0007669"/>
    <property type="project" value="InterPro"/>
</dbReference>